<feature type="domain" description="DUF1214" evidence="2">
    <location>
        <begin position="3"/>
        <end position="71"/>
    </location>
</feature>
<protein>
    <submittedName>
        <fullName evidence="3">DUF1214 domain-containing protein</fullName>
    </submittedName>
</protein>
<evidence type="ECO:0000313" key="3">
    <source>
        <dbReference type="EMBL" id="XDQ83890.1"/>
    </source>
</evidence>
<dbReference type="PANTHER" id="PTHR36509">
    <property type="entry name" value="BLL3101 PROTEIN"/>
    <property type="match status" value="1"/>
</dbReference>
<sequence length="138" mass="14658">MTADDSDSFLVANADDICAVGHFAEPLAGPDGATTLYVQAEPPADADLQTANWLPIPTSGTFTVTLRLYAPITDEIPADWPPAPDPGRRSRLTPGRRGRARLRAPHRRTSARRAAPAAARGGVRGRVRGAARADRAQP</sequence>
<dbReference type="Pfam" id="PF06742">
    <property type="entry name" value="DUF1214"/>
    <property type="match status" value="1"/>
</dbReference>
<dbReference type="InterPro" id="IPR010621">
    <property type="entry name" value="DUF1214"/>
</dbReference>
<dbReference type="Gene3D" id="2.60.120.600">
    <property type="entry name" value="Domain of unknown function DUF1214, C-terminal domain"/>
    <property type="match status" value="1"/>
</dbReference>
<feature type="compositionally biased region" description="Basic residues" evidence="1">
    <location>
        <begin position="89"/>
        <end position="111"/>
    </location>
</feature>
<name>A0AB39TWY3_9ACTN</name>
<dbReference type="PANTHER" id="PTHR36509:SF2">
    <property type="entry name" value="BLL3101 PROTEIN"/>
    <property type="match status" value="1"/>
</dbReference>
<dbReference type="EMBL" id="CP163445">
    <property type="protein sequence ID" value="XDQ83890.1"/>
    <property type="molecule type" value="Genomic_DNA"/>
</dbReference>
<dbReference type="RefSeq" id="WP_369185904.1">
    <property type="nucleotide sequence ID" value="NZ_CP163445.1"/>
</dbReference>
<organism evidence="3">
    <name type="scientific">Streptomyces sp. Y1</name>
    <dbReference type="NCBI Taxonomy" id="3238634"/>
    <lineage>
        <taxon>Bacteria</taxon>
        <taxon>Bacillati</taxon>
        <taxon>Actinomycetota</taxon>
        <taxon>Actinomycetes</taxon>
        <taxon>Kitasatosporales</taxon>
        <taxon>Streptomycetaceae</taxon>
        <taxon>Streptomyces</taxon>
    </lineage>
</organism>
<feature type="region of interest" description="Disordered" evidence="1">
    <location>
        <begin position="75"/>
        <end position="138"/>
    </location>
</feature>
<evidence type="ECO:0000259" key="2">
    <source>
        <dbReference type="Pfam" id="PF06742"/>
    </source>
</evidence>
<evidence type="ECO:0000256" key="1">
    <source>
        <dbReference type="SAM" id="MobiDB-lite"/>
    </source>
</evidence>
<accession>A0AB39TWY3</accession>
<feature type="compositionally biased region" description="Low complexity" evidence="1">
    <location>
        <begin position="112"/>
        <end position="121"/>
    </location>
</feature>
<reference evidence="3" key="1">
    <citation type="submission" date="2024-07" db="EMBL/GenBank/DDBJ databases">
        <authorList>
            <person name="Yu S.T."/>
        </authorList>
    </citation>
    <scope>NUCLEOTIDE SEQUENCE</scope>
    <source>
        <strain evidence="3">Y1</strain>
    </source>
</reference>
<dbReference type="SUPFAM" id="SSF160935">
    <property type="entry name" value="VPA0735-like"/>
    <property type="match status" value="1"/>
</dbReference>
<gene>
    <name evidence="3" type="ORF">AB2U05_05775</name>
</gene>
<proteinExistence type="predicted"/>
<dbReference type="InterPro" id="IPR037049">
    <property type="entry name" value="DUF1214_C_sf"/>
</dbReference>
<dbReference type="AlphaFoldDB" id="A0AB39TWY3"/>